<reference evidence="3" key="1">
    <citation type="submission" date="2017-03" db="EMBL/GenBank/DDBJ databases">
        <title>Phytopthora megakarya and P. palmivora, two closely related causual agents of cacao black pod achieved similar genome size and gene model numbers by different mechanisms.</title>
        <authorList>
            <person name="Ali S."/>
            <person name="Shao J."/>
            <person name="Larry D.J."/>
            <person name="Kronmiller B."/>
            <person name="Shen D."/>
            <person name="Strem M.D."/>
            <person name="Melnick R.L."/>
            <person name="Guiltinan M.J."/>
            <person name="Tyler B.M."/>
            <person name="Meinhardt L.W."/>
            <person name="Bailey B.A."/>
        </authorList>
    </citation>
    <scope>NUCLEOTIDE SEQUENCE [LARGE SCALE GENOMIC DNA]</scope>
    <source>
        <strain evidence="3">zdho120</strain>
    </source>
</reference>
<evidence type="ECO:0000313" key="3">
    <source>
        <dbReference type="Proteomes" id="UP000198211"/>
    </source>
</evidence>
<evidence type="ECO:0000313" key="2">
    <source>
        <dbReference type="EMBL" id="OWY99733.1"/>
    </source>
</evidence>
<gene>
    <name evidence="2" type="ORF">PHMEG_00029219</name>
</gene>
<keyword evidence="3" id="KW-1185">Reference proteome</keyword>
<dbReference type="OrthoDB" id="166190at2759"/>
<feature type="region of interest" description="Disordered" evidence="1">
    <location>
        <begin position="250"/>
        <end position="289"/>
    </location>
</feature>
<dbReference type="EMBL" id="NBNE01008217">
    <property type="protein sequence ID" value="OWY99733.1"/>
    <property type="molecule type" value="Genomic_DNA"/>
</dbReference>
<proteinExistence type="predicted"/>
<sequence length="314" mass="34996">MGAGPSLGKFLKCMDDEDLIKLFESAYKLEPQRMEKMFTLAKMRYYEDNGHDPPREVDAVDTAAALSLSTALLQPPQSSAPSAGPPMLNEMLSSHSTTTSTTASMHTVTTADDHQSVLNGDKDMMNALWSFEGHHLRKMQTAKKNQESTDQSTCKSEDRTDSGTQDNSPRELDADGYPIMYGSCGRDKRYGRCSVCYFRGLRCNTDHYCACCQRAVCIRPRKYPGEENQKICWNVLHMDKEIVKRVQRKKKRKLHATTATTSGSAARMRNTGTYHTDTGHHDRPNDSLSHSVVDLHRTPSIPTVVADVSGAVDL</sequence>
<evidence type="ECO:0000256" key="1">
    <source>
        <dbReference type="SAM" id="MobiDB-lite"/>
    </source>
</evidence>
<dbReference type="AlphaFoldDB" id="A0A225V3S0"/>
<feature type="region of interest" description="Disordered" evidence="1">
    <location>
        <begin position="74"/>
        <end position="104"/>
    </location>
</feature>
<feature type="compositionally biased region" description="Low complexity" evidence="1">
    <location>
        <begin position="256"/>
        <end position="276"/>
    </location>
</feature>
<organism evidence="2 3">
    <name type="scientific">Phytophthora megakarya</name>
    <dbReference type="NCBI Taxonomy" id="4795"/>
    <lineage>
        <taxon>Eukaryota</taxon>
        <taxon>Sar</taxon>
        <taxon>Stramenopiles</taxon>
        <taxon>Oomycota</taxon>
        <taxon>Peronosporomycetes</taxon>
        <taxon>Peronosporales</taxon>
        <taxon>Peronosporaceae</taxon>
        <taxon>Phytophthora</taxon>
    </lineage>
</organism>
<dbReference type="Proteomes" id="UP000198211">
    <property type="component" value="Unassembled WGS sequence"/>
</dbReference>
<feature type="region of interest" description="Disordered" evidence="1">
    <location>
        <begin position="138"/>
        <end position="174"/>
    </location>
</feature>
<feature type="compositionally biased region" description="Low complexity" evidence="1">
    <location>
        <begin position="74"/>
        <end position="86"/>
    </location>
</feature>
<comment type="caution">
    <text evidence="2">The sequence shown here is derived from an EMBL/GenBank/DDBJ whole genome shotgun (WGS) entry which is preliminary data.</text>
</comment>
<feature type="compositionally biased region" description="Low complexity" evidence="1">
    <location>
        <begin position="93"/>
        <end position="104"/>
    </location>
</feature>
<name>A0A225V3S0_9STRA</name>
<protein>
    <submittedName>
        <fullName evidence="2">Uncharacterized protein</fullName>
    </submittedName>
</protein>
<accession>A0A225V3S0</accession>